<sequence>MAADDDDPPSSGRLGQTFDGLAFSAHGAAWSSLYKEGFHPWDRGGPSLALADLLSQRTDLVPPAQERDRRGNLLRDTSGEPTRRTALVPGCGRGHDVLLLASFGYDVVGLDVSPEAVALAEENARCALGRKGLYEPVNGLERGRIRWVAADFFSDDWTPGGLGTHGSGKFDLVFDYTFLCALPPEARPRWARRMTQLVHTSGHLICLEFPSGKPLSDGGPPWGLTPEVYEALLGAPGSPVTYDSDGGVVEAMPAKPDPNAMHRLSIVKPARTHKAGMDEDGTVRDFISVWAP</sequence>
<evidence type="ECO:0000256" key="1">
    <source>
        <dbReference type="ARBA" id="ARBA00022553"/>
    </source>
</evidence>
<gene>
    <name evidence="5" type="ORF">C2857_003749</name>
</gene>
<evidence type="ECO:0000313" key="5">
    <source>
        <dbReference type="EMBL" id="QPH11831.1"/>
    </source>
</evidence>
<dbReference type="Gene3D" id="3.40.50.150">
    <property type="entry name" value="Vaccinia Virus protein VP39"/>
    <property type="match status" value="1"/>
</dbReference>
<proteinExistence type="predicted"/>
<dbReference type="PROSITE" id="PS51585">
    <property type="entry name" value="SAM_MT_TPMT"/>
    <property type="match status" value="1"/>
</dbReference>
<dbReference type="PANTHER" id="PTHR32183:SF11">
    <property type="entry name" value="THIOL METHYLTRANSFERASE 2-RELATED"/>
    <property type="match status" value="1"/>
</dbReference>
<keyword evidence="2" id="KW-0489">Methyltransferase</keyword>
<evidence type="ECO:0000313" key="6">
    <source>
        <dbReference type="Proteomes" id="UP000594364"/>
    </source>
</evidence>
<reference evidence="5 6" key="1">
    <citation type="journal article" date="2018" name="PLoS Genet.">
        <title>Repeat elements organise 3D genome structure and mediate transcription in the filamentous fungus Epichloe festucae.</title>
        <authorList>
            <person name="Winter D.J."/>
            <person name="Ganley A.R.D."/>
            <person name="Young C.A."/>
            <person name="Liachko I."/>
            <person name="Schardl C.L."/>
            <person name="Dupont P.Y."/>
            <person name="Berry D."/>
            <person name="Ram A."/>
            <person name="Scott B."/>
            <person name="Cox M.P."/>
        </authorList>
    </citation>
    <scope>NUCLEOTIDE SEQUENCE [LARGE SCALE GENOMIC DNA]</scope>
    <source>
        <strain evidence="5 6">Fl1</strain>
    </source>
</reference>
<accession>A0A7U3Q0G5</accession>
<dbReference type="PANTHER" id="PTHR32183">
    <property type="match status" value="1"/>
</dbReference>
<evidence type="ECO:0000256" key="4">
    <source>
        <dbReference type="ARBA" id="ARBA00022691"/>
    </source>
</evidence>
<dbReference type="AlphaFoldDB" id="A0A7U3Q0G5"/>
<dbReference type="CDD" id="cd02440">
    <property type="entry name" value="AdoMet_MTases"/>
    <property type="match status" value="1"/>
</dbReference>
<keyword evidence="3" id="KW-0808">Transferase</keyword>
<evidence type="ECO:0008006" key="7">
    <source>
        <dbReference type="Google" id="ProtNLM"/>
    </source>
</evidence>
<keyword evidence="4" id="KW-0949">S-adenosyl-L-methionine</keyword>
<dbReference type="Proteomes" id="UP000594364">
    <property type="component" value="Chromosome 5"/>
</dbReference>
<organism evidence="5 6">
    <name type="scientific">Epichloe festucae (strain Fl1)</name>
    <dbReference type="NCBI Taxonomy" id="877507"/>
    <lineage>
        <taxon>Eukaryota</taxon>
        <taxon>Fungi</taxon>
        <taxon>Dikarya</taxon>
        <taxon>Ascomycota</taxon>
        <taxon>Pezizomycotina</taxon>
        <taxon>Sordariomycetes</taxon>
        <taxon>Hypocreomycetidae</taxon>
        <taxon>Hypocreales</taxon>
        <taxon>Clavicipitaceae</taxon>
        <taxon>Epichloe</taxon>
    </lineage>
</organism>
<dbReference type="OrthoDB" id="276151at2759"/>
<dbReference type="SUPFAM" id="SSF53335">
    <property type="entry name" value="S-adenosyl-L-methionine-dependent methyltransferases"/>
    <property type="match status" value="1"/>
</dbReference>
<dbReference type="GO" id="GO:0008757">
    <property type="term" value="F:S-adenosylmethionine-dependent methyltransferase activity"/>
    <property type="evidence" value="ECO:0007669"/>
    <property type="project" value="InterPro"/>
</dbReference>
<keyword evidence="1" id="KW-0597">Phosphoprotein</keyword>
<keyword evidence="6" id="KW-1185">Reference proteome</keyword>
<evidence type="ECO:0000256" key="3">
    <source>
        <dbReference type="ARBA" id="ARBA00022679"/>
    </source>
</evidence>
<evidence type="ECO:0000256" key="2">
    <source>
        <dbReference type="ARBA" id="ARBA00022603"/>
    </source>
</evidence>
<dbReference type="InterPro" id="IPR029063">
    <property type="entry name" value="SAM-dependent_MTases_sf"/>
</dbReference>
<dbReference type="InterPro" id="IPR008854">
    <property type="entry name" value="TPMT"/>
</dbReference>
<name>A0A7U3Q0G5_EPIFF</name>
<dbReference type="Pfam" id="PF05724">
    <property type="entry name" value="TPMT"/>
    <property type="match status" value="1"/>
</dbReference>
<dbReference type="EMBL" id="CP031389">
    <property type="protein sequence ID" value="QPH11831.1"/>
    <property type="molecule type" value="Genomic_DNA"/>
</dbReference>
<dbReference type="GO" id="GO:0032259">
    <property type="term" value="P:methylation"/>
    <property type="evidence" value="ECO:0007669"/>
    <property type="project" value="UniProtKB-KW"/>
</dbReference>
<protein>
    <recommendedName>
        <fullName evidence="7">Thiol methyltransferase</fullName>
    </recommendedName>
</protein>